<evidence type="ECO:0000256" key="3">
    <source>
        <dbReference type="ARBA" id="ARBA00015552"/>
    </source>
</evidence>
<organism evidence="6 7">
    <name type="scientific">Brachymonas denitrificans DSM 15123</name>
    <dbReference type="NCBI Taxonomy" id="1121117"/>
    <lineage>
        <taxon>Bacteria</taxon>
        <taxon>Pseudomonadati</taxon>
        <taxon>Pseudomonadota</taxon>
        <taxon>Betaproteobacteria</taxon>
        <taxon>Burkholderiales</taxon>
        <taxon>Comamonadaceae</taxon>
        <taxon>Brachymonas</taxon>
    </lineage>
</organism>
<dbReference type="InterPro" id="IPR033713">
    <property type="entry name" value="NudJ"/>
</dbReference>
<evidence type="ECO:0000256" key="2">
    <source>
        <dbReference type="ARBA" id="ARBA00011245"/>
    </source>
</evidence>
<keyword evidence="7" id="KW-1185">Reference proteome</keyword>
<dbReference type="InterPro" id="IPR015797">
    <property type="entry name" value="NUDIX_hydrolase-like_dom_sf"/>
</dbReference>
<evidence type="ECO:0000313" key="7">
    <source>
        <dbReference type="Proteomes" id="UP000199531"/>
    </source>
</evidence>
<evidence type="ECO:0000313" key="6">
    <source>
        <dbReference type="EMBL" id="SEN91024.1"/>
    </source>
</evidence>
<dbReference type="RefSeq" id="WP_091818131.1">
    <property type="nucleotide sequence ID" value="NZ_FOCW01000010.1"/>
</dbReference>
<evidence type="ECO:0000259" key="5">
    <source>
        <dbReference type="PROSITE" id="PS51462"/>
    </source>
</evidence>
<keyword evidence="4" id="KW-0378">Hydrolase</keyword>
<evidence type="ECO:0000256" key="4">
    <source>
        <dbReference type="RuleBase" id="RU364043"/>
    </source>
</evidence>
<sequence>METRWTPRVTVAAVLERDGKFLLVEERQTRGLVLNNAAGHLDCGESLAQAVIREVLEETAHDFTPTSLVGVYLSRYQGHDPVRGRDRDLTFLRFTFCGTLGDFHPERVLDTPIERTLWLTPDEIRASTARHRSPMVLRSLEDYLDGHRFPLDTIYAHESVFDPAAFETR</sequence>
<dbReference type="STRING" id="1121117.SAMN02745977_02326"/>
<dbReference type="EMBL" id="FOCW01000010">
    <property type="protein sequence ID" value="SEN91024.1"/>
    <property type="molecule type" value="Genomic_DNA"/>
</dbReference>
<dbReference type="EC" id="3.6.1.-" evidence="4"/>
<dbReference type="GO" id="GO:0017110">
    <property type="term" value="F:nucleoside diphosphate phosphatase activity"/>
    <property type="evidence" value="ECO:0007669"/>
    <property type="project" value="InterPro"/>
</dbReference>
<dbReference type="PANTHER" id="PTHR43222">
    <property type="entry name" value="NUDIX HYDROLASE 23"/>
    <property type="match status" value="1"/>
</dbReference>
<dbReference type="CDD" id="cd03675">
    <property type="entry name" value="NUDIX_Hydrolase"/>
    <property type="match status" value="1"/>
</dbReference>
<dbReference type="PROSITE" id="PS51462">
    <property type="entry name" value="NUDIX"/>
    <property type="match status" value="1"/>
</dbReference>
<protein>
    <recommendedName>
        <fullName evidence="3 4">Phosphatase NudJ</fullName>
        <ecNumber evidence="4">3.6.1.-</ecNumber>
    </recommendedName>
</protein>
<dbReference type="Pfam" id="PF00293">
    <property type="entry name" value="NUDIX"/>
    <property type="match status" value="1"/>
</dbReference>
<comment type="cofactor">
    <cofactor evidence="4">
        <name>Mg(2+)</name>
        <dbReference type="ChEBI" id="CHEBI:18420"/>
    </cofactor>
</comment>
<gene>
    <name evidence="4" type="primary">nudJ</name>
    <name evidence="6" type="ORF">SAMN02745977_02326</name>
</gene>
<dbReference type="PANTHER" id="PTHR43222:SF11">
    <property type="entry name" value="PHOSPHATASE NUDJ"/>
    <property type="match status" value="1"/>
</dbReference>
<dbReference type="GO" id="GO:0004787">
    <property type="term" value="F:thiamine diphosphate phosphatase activity"/>
    <property type="evidence" value="ECO:0007669"/>
    <property type="project" value="InterPro"/>
</dbReference>
<comment type="subunit">
    <text evidence="2 4">Monomer.</text>
</comment>
<dbReference type="GO" id="GO:0017111">
    <property type="term" value="F:ribonucleoside triphosphate phosphatase activity"/>
    <property type="evidence" value="ECO:0007669"/>
    <property type="project" value="InterPro"/>
</dbReference>
<keyword evidence="4" id="KW-0460">Magnesium</keyword>
<dbReference type="Gene3D" id="3.90.79.10">
    <property type="entry name" value="Nucleoside Triphosphate Pyrophosphohydrolase"/>
    <property type="match status" value="1"/>
</dbReference>
<evidence type="ECO:0000256" key="1">
    <source>
        <dbReference type="ARBA" id="ARBA00007608"/>
    </source>
</evidence>
<dbReference type="AlphaFoldDB" id="A0A1H8KDP5"/>
<dbReference type="SUPFAM" id="SSF55811">
    <property type="entry name" value="Nudix"/>
    <property type="match status" value="1"/>
</dbReference>
<comment type="similarity">
    <text evidence="1 4">Belongs to the Nudix hydrolase family. NudJ subfamily.</text>
</comment>
<reference evidence="6 7" key="1">
    <citation type="submission" date="2016-10" db="EMBL/GenBank/DDBJ databases">
        <authorList>
            <person name="de Groot N.N."/>
        </authorList>
    </citation>
    <scope>NUCLEOTIDE SEQUENCE [LARGE SCALE GENOMIC DNA]</scope>
    <source>
        <strain evidence="6 7">DSM 15123</strain>
    </source>
</reference>
<name>A0A1H8KDP5_9BURK</name>
<proteinExistence type="inferred from homology"/>
<feature type="domain" description="Nudix hydrolase" evidence="5">
    <location>
        <begin position="6"/>
        <end position="141"/>
    </location>
</feature>
<dbReference type="OrthoDB" id="8594221at2"/>
<dbReference type="InterPro" id="IPR000086">
    <property type="entry name" value="NUDIX_hydrolase_dom"/>
</dbReference>
<accession>A0A1H8KDP5</accession>
<dbReference type="Proteomes" id="UP000199531">
    <property type="component" value="Unassembled WGS sequence"/>
</dbReference>